<evidence type="ECO:0000313" key="3">
    <source>
        <dbReference type="Proteomes" id="UP001054945"/>
    </source>
</evidence>
<name>A0AAV4QW37_CAEEX</name>
<accession>A0AAV4QW37</accession>
<sequence length="69" mass="7778">MRWPLLEKHSKASKAKEEDVNQSKRNFGAQGEISVAHAAGIRFCTLKENSATPPAFLYYAREPSEIQKD</sequence>
<evidence type="ECO:0000313" key="2">
    <source>
        <dbReference type="EMBL" id="GIY13081.1"/>
    </source>
</evidence>
<dbReference type="EMBL" id="BPLR01006889">
    <property type="protein sequence ID" value="GIY13081.1"/>
    <property type="molecule type" value="Genomic_DNA"/>
</dbReference>
<organism evidence="2 3">
    <name type="scientific">Caerostris extrusa</name>
    <name type="common">Bark spider</name>
    <name type="synonym">Caerostris bankana</name>
    <dbReference type="NCBI Taxonomy" id="172846"/>
    <lineage>
        <taxon>Eukaryota</taxon>
        <taxon>Metazoa</taxon>
        <taxon>Ecdysozoa</taxon>
        <taxon>Arthropoda</taxon>
        <taxon>Chelicerata</taxon>
        <taxon>Arachnida</taxon>
        <taxon>Araneae</taxon>
        <taxon>Araneomorphae</taxon>
        <taxon>Entelegynae</taxon>
        <taxon>Araneoidea</taxon>
        <taxon>Araneidae</taxon>
        <taxon>Caerostris</taxon>
    </lineage>
</organism>
<feature type="compositionally biased region" description="Basic and acidic residues" evidence="1">
    <location>
        <begin position="1"/>
        <end position="22"/>
    </location>
</feature>
<dbReference type="Proteomes" id="UP001054945">
    <property type="component" value="Unassembled WGS sequence"/>
</dbReference>
<proteinExistence type="predicted"/>
<dbReference type="AlphaFoldDB" id="A0AAV4QW37"/>
<gene>
    <name evidence="2" type="ORF">CEXT_378931</name>
</gene>
<feature type="region of interest" description="Disordered" evidence="1">
    <location>
        <begin position="1"/>
        <end position="29"/>
    </location>
</feature>
<comment type="caution">
    <text evidence="2">The sequence shown here is derived from an EMBL/GenBank/DDBJ whole genome shotgun (WGS) entry which is preliminary data.</text>
</comment>
<reference evidence="2 3" key="1">
    <citation type="submission" date="2021-06" db="EMBL/GenBank/DDBJ databases">
        <title>Caerostris extrusa draft genome.</title>
        <authorList>
            <person name="Kono N."/>
            <person name="Arakawa K."/>
        </authorList>
    </citation>
    <scope>NUCLEOTIDE SEQUENCE [LARGE SCALE GENOMIC DNA]</scope>
</reference>
<protein>
    <submittedName>
        <fullName evidence="2">Uncharacterized protein</fullName>
    </submittedName>
</protein>
<keyword evidence="3" id="KW-1185">Reference proteome</keyword>
<evidence type="ECO:0000256" key="1">
    <source>
        <dbReference type="SAM" id="MobiDB-lite"/>
    </source>
</evidence>